<dbReference type="InterPro" id="IPR011429">
    <property type="entry name" value="Cyt_c_Planctomycete-type"/>
</dbReference>
<dbReference type="InterPro" id="IPR036909">
    <property type="entry name" value="Cyt_c-like_dom_sf"/>
</dbReference>
<keyword evidence="1" id="KW-0812">Transmembrane</keyword>
<dbReference type="SUPFAM" id="SSF46626">
    <property type="entry name" value="Cytochrome c"/>
    <property type="match status" value="1"/>
</dbReference>
<evidence type="ECO:0000259" key="2">
    <source>
        <dbReference type="Pfam" id="PF07624"/>
    </source>
</evidence>
<feature type="transmembrane region" description="Helical" evidence="1">
    <location>
        <begin position="112"/>
        <end position="135"/>
    </location>
</feature>
<feature type="domain" description="DUF1595" evidence="7">
    <location>
        <begin position="798"/>
        <end position="859"/>
    </location>
</feature>
<reference evidence="9" key="1">
    <citation type="journal article" date="2019" name="Int. J. Syst. Evol. Microbiol.">
        <title>The Global Catalogue of Microorganisms (GCM) 10K type strain sequencing project: providing services to taxonomists for standard genome sequencing and annotation.</title>
        <authorList>
            <consortium name="The Broad Institute Genomics Platform"/>
            <consortium name="The Broad Institute Genome Sequencing Center for Infectious Disease"/>
            <person name="Wu L."/>
            <person name="Ma J."/>
        </authorList>
    </citation>
    <scope>NUCLEOTIDE SEQUENCE [LARGE SCALE GENOMIC DNA]</scope>
    <source>
        <strain evidence="9">KCTC 52473</strain>
    </source>
</reference>
<dbReference type="InterPro" id="IPR011478">
    <property type="entry name" value="DUF1585"/>
</dbReference>
<comment type="caution">
    <text evidence="8">The sequence shown here is derived from an EMBL/GenBank/DDBJ whole genome shotgun (WGS) entry which is preliminary data.</text>
</comment>
<keyword evidence="1" id="KW-0472">Membrane</keyword>
<sequence>MINKFSQKIPLSLVLLAVALLATALLVEFDGQAGDGILRFFGRFHVLVLHFPVTLLLIAPIVWLLSSTKKYEKYRVAVMPLWWLGAISAVCTVTLGILLAANEGYHFQEVRLHMLAGTTVALLALFCTAKAHNYAQQSNLGIRKTQVVLSTSLALSIFIAAHAGGNLVHGETYLTRFAPQPIKSLLHKEDDTINIAAVNDSHYTDTVRPILEKACFDCHGPDSQKGNVRLDNLNPDFVNGIDAPHWHAALDMINSGEMPPKKKYQPSDEDRRVIVDWMTEGIKLAKEAKKGDSQLVMRRLTREQYTNTLQELLGLDIDFGAALPSDPLSAMGFSNSGELLQSSTLHLETFESIARQALDKAINIGDKPQIHHYRMSFGRNKGMGENGTKSTGYLDTPVDPEDFIVRPAPFNDTTDEFEAIKPYFSASMRGSDQRRFLLHDDKMSLYSAKPHVDTTADGQFGAWHGPSPNLSMQIKDQYPREGDFVVRVKAAKGNSFAKTISSIMPSNEYPALVTIKEGQLADSLSEGELSQVAAGVSRFVQVEGLSIAGESKELLLNNGKTEAVKASGSILLDDELGNLYQFDLVHPELAPGTQAQIKIQVKPLKKMTVTLKPTGKAKVGELVATSFAHTFMTGRWHNITITGDQHFPGFSHVVATKLDTSHPIAKDYPLDYFENNIDDSANPVITPYIGTRTDDGMDYKTFAQSALVDSEASKIYTFKGRLENLPIPFHGTVGDHITSSSMKVGLWNDDKIKKNEDKGSVLDIEYIEFEAPYFEQWPTQSHQQIFITSSAPDGSEAYAREVITQFTERAFRRPVSKDDIDPYMTLWHTVKDDFPTFEEGIKETLVAVLSSPNFLFLVEPQSEQANTLIADENDAKESDTPQSLLSATINFVGETFKGIASAHASQTSIGLDEYALANRLSYFLWNSPPDQELLNLAKQGRLSEQLNAQINRMLADDEKLMRFIEVFSEEWLRLDRQQLQSVDVETFPDYTRFVKQDMFSETTYFLKKLIQGDMSMLNMIDSDFAMLNQNLAEFYGIDGVVGHEFRAVSLIDESNENSSDSPRIQRGGLLSQGAFLTGHADGVHSHPVKRAVWLKEKILGDEPPPPPPNVPDLDPETPGFEKLTLKQQLEKHRDKESCRDCHAKIDPFGVVFEKYDAVGRYRSHYKTLAIDASSTLPDGTVVDGVSDIKAYLLSKQPDQVALSFIKHLFSYALGKDVSFHDEDEIQAILNKVKQDEYGMKSAFKHVINSPSFLNSKGAS</sequence>
<feature type="domain" description="DUF1588" evidence="4">
    <location>
        <begin position="1066"/>
        <end position="1164"/>
    </location>
</feature>
<evidence type="ECO:0000259" key="6">
    <source>
        <dbReference type="Pfam" id="PF07635"/>
    </source>
</evidence>
<feature type="domain" description="Cytochrome C Planctomycete-type" evidence="6">
    <location>
        <begin position="215"/>
        <end position="261"/>
    </location>
</feature>
<dbReference type="Proteomes" id="UP001595478">
    <property type="component" value="Unassembled WGS sequence"/>
</dbReference>
<dbReference type="InterPro" id="IPR013036">
    <property type="entry name" value="DUF1587"/>
</dbReference>
<dbReference type="Pfam" id="PF07626">
    <property type="entry name" value="PSD3"/>
    <property type="match status" value="1"/>
</dbReference>
<evidence type="ECO:0000313" key="9">
    <source>
        <dbReference type="Proteomes" id="UP001595478"/>
    </source>
</evidence>
<dbReference type="Pfam" id="PF07627">
    <property type="entry name" value="PSCyt3"/>
    <property type="match status" value="1"/>
</dbReference>
<organism evidence="8 9">
    <name type="scientific">Agaribacter flavus</name>
    <dbReference type="NCBI Taxonomy" id="1902781"/>
    <lineage>
        <taxon>Bacteria</taxon>
        <taxon>Pseudomonadati</taxon>
        <taxon>Pseudomonadota</taxon>
        <taxon>Gammaproteobacteria</taxon>
        <taxon>Alteromonadales</taxon>
        <taxon>Alteromonadaceae</taxon>
        <taxon>Agaribacter</taxon>
    </lineage>
</organism>
<evidence type="ECO:0000259" key="3">
    <source>
        <dbReference type="Pfam" id="PF07626"/>
    </source>
</evidence>
<feature type="domain" description="DUF1592" evidence="5">
    <location>
        <begin position="911"/>
        <end position="1037"/>
    </location>
</feature>
<name>A0ABV7FVG6_9ALTE</name>
<dbReference type="Pfam" id="PF07624">
    <property type="entry name" value="PSD2"/>
    <property type="match status" value="1"/>
</dbReference>
<dbReference type="Pfam" id="PF07635">
    <property type="entry name" value="PSCyt1"/>
    <property type="match status" value="1"/>
</dbReference>
<proteinExistence type="predicted"/>
<evidence type="ECO:0000259" key="5">
    <source>
        <dbReference type="Pfam" id="PF07631"/>
    </source>
</evidence>
<dbReference type="InterPro" id="IPR013042">
    <property type="entry name" value="DUF1592"/>
</dbReference>
<dbReference type="Pfam" id="PF07637">
    <property type="entry name" value="PSD5"/>
    <property type="match status" value="1"/>
</dbReference>
<dbReference type="InterPro" id="IPR013039">
    <property type="entry name" value="DUF1588"/>
</dbReference>
<dbReference type="EMBL" id="JBHRSW010000047">
    <property type="protein sequence ID" value="MFC3123233.1"/>
    <property type="molecule type" value="Genomic_DNA"/>
</dbReference>
<dbReference type="RefSeq" id="WP_376921346.1">
    <property type="nucleotide sequence ID" value="NZ_JBHRSW010000047.1"/>
</dbReference>
<dbReference type="Pfam" id="PF07631">
    <property type="entry name" value="PSD4"/>
    <property type="match status" value="1"/>
</dbReference>
<feature type="domain" description="DUF1587" evidence="3">
    <location>
        <begin position="298"/>
        <end position="362"/>
    </location>
</feature>
<gene>
    <name evidence="8" type="ORF">ACFOHL_16540</name>
</gene>
<feature type="transmembrane region" description="Helical" evidence="1">
    <location>
        <begin position="77"/>
        <end position="100"/>
    </location>
</feature>
<evidence type="ECO:0000313" key="8">
    <source>
        <dbReference type="EMBL" id="MFC3123233.1"/>
    </source>
</evidence>
<evidence type="ECO:0000256" key="1">
    <source>
        <dbReference type="SAM" id="Phobius"/>
    </source>
</evidence>
<feature type="domain" description="DUF1585" evidence="2">
    <location>
        <begin position="1178"/>
        <end position="1252"/>
    </location>
</feature>
<feature type="transmembrane region" description="Helical" evidence="1">
    <location>
        <begin position="147"/>
        <end position="168"/>
    </location>
</feature>
<keyword evidence="1" id="KW-1133">Transmembrane helix</keyword>
<protein>
    <submittedName>
        <fullName evidence="8">DUF1592 domain-containing protein</fullName>
    </submittedName>
</protein>
<feature type="transmembrane region" description="Helical" evidence="1">
    <location>
        <begin position="42"/>
        <end position="65"/>
    </location>
</feature>
<keyword evidence="9" id="KW-1185">Reference proteome</keyword>
<accession>A0ABV7FVG6</accession>
<evidence type="ECO:0000259" key="4">
    <source>
        <dbReference type="Pfam" id="PF07627"/>
    </source>
</evidence>
<dbReference type="InterPro" id="IPR013043">
    <property type="entry name" value="DUF1595"/>
</dbReference>
<evidence type="ECO:0000259" key="7">
    <source>
        <dbReference type="Pfam" id="PF07637"/>
    </source>
</evidence>